<name>A0A5S6QQ68_TRIMR</name>
<keyword evidence="1" id="KW-1185">Reference proteome</keyword>
<accession>A0A5S6QQ68</accession>
<protein>
    <submittedName>
        <fullName evidence="2">Essential protein Yae1 N-terminal domain-containing protein</fullName>
    </submittedName>
</protein>
<dbReference type="WBParaSite" id="TMUE_2000009304.1">
    <property type="protein sequence ID" value="TMUE_2000009304.1"/>
    <property type="gene ID" value="WBGene00285568"/>
</dbReference>
<proteinExistence type="predicted"/>
<dbReference type="AlphaFoldDB" id="A0A5S6QQ68"/>
<evidence type="ECO:0000313" key="1">
    <source>
        <dbReference type="Proteomes" id="UP000046395"/>
    </source>
</evidence>
<evidence type="ECO:0000313" key="2">
    <source>
        <dbReference type="WBParaSite" id="TMUE_2000009304.1"/>
    </source>
</evidence>
<dbReference type="Proteomes" id="UP000046395">
    <property type="component" value="Unassembled WGS sequence"/>
</dbReference>
<sequence length="112" mass="12296">METIDSDVSISSQKGYRAGYANGVLIALKVGKELGSYEGFAAVTSELRRSPSTSSDKKRDHLERIVKSCADIKPLAKDGEIFDKLDSVRGLAKRAGLPNLRDDDSKEKNFDF</sequence>
<reference evidence="2" key="1">
    <citation type="submission" date="2019-12" db="UniProtKB">
        <authorList>
            <consortium name="WormBaseParasite"/>
        </authorList>
    </citation>
    <scope>IDENTIFICATION</scope>
</reference>
<organism evidence="1 2">
    <name type="scientific">Trichuris muris</name>
    <name type="common">Mouse whipworm</name>
    <dbReference type="NCBI Taxonomy" id="70415"/>
    <lineage>
        <taxon>Eukaryota</taxon>
        <taxon>Metazoa</taxon>
        <taxon>Ecdysozoa</taxon>
        <taxon>Nematoda</taxon>
        <taxon>Enoplea</taxon>
        <taxon>Dorylaimia</taxon>
        <taxon>Trichinellida</taxon>
        <taxon>Trichuridae</taxon>
        <taxon>Trichuris</taxon>
    </lineage>
</organism>